<dbReference type="CDD" id="cd00130">
    <property type="entry name" value="PAS"/>
    <property type="match status" value="1"/>
</dbReference>
<feature type="domain" description="EAL" evidence="3">
    <location>
        <begin position="702"/>
        <end position="955"/>
    </location>
</feature>
<dbReference type="NCBIfam" id="TIGR00254">
    <property type="entry name" value="GGDEF"/>
    <property type="match status" value="1"/>
</dbReference>
<dbReference type="InterPro" id="IPR013655">
    <property type="entry name" value="PAS_fold_3"/>
</dbReference>
<evidence type="ECO:0000313" key="6">
    <source>
        <dbReference type="Proteomes" id="UP000274201"/>
    </source>
</evidence>
<feature type="transmembrane region" description="Helical" evidence="1">
    <location>
        <begin position="247"/>
        <end position="271"/>
    </location>
</feature>
<feature type="transmembrane region" description="Helical" evidence="1">
    <location>
        <begin position="363"/>
        <end position="383"/>
    </location>
</feature>
<dbReference type="GO" id="GO:0071111">
    <property type="term" value="F:cyclic-guanylate-specific phosphodiesterase activity"/>
    <property type="evidence" value="ECO:0007669"/>
    <property type="project" value="UniProtKB-EC"/>
</dbReference>
<dbReference type="InterPro" id="IPR000160">
    <property type="entry name" value="GGDEF_dom"/>
</dbReference>
<name>A0A3S4YYQ0_BARVI</name>
<dbReference type="CDD" id="cd01948">
    <property type="entry name" value="EAL"/>
    <property type="match status" value="1"/>
</dbReference>
<reference evidence="5 6" key="1">
    <citation type="submission" date="2018-12" db="EMBL/GenBank/DDBJ databases">
        <authorList>
            <consortium name="Pathogen Informatics"/>
        </authorList>
    </citation>
    <scope>NUCLEOTIDE SEQUENCE [LARGE SCALE GENOMIC DNA]</scope>
    <source>
        <strain evidence="5 6">NCTC12905</strain>
    </source>
</reference>
<keyword evidence="1" id="KW-0472">Membrane</keyword>
<dbReference type="Proteomes" id="UP000274201">
    <property type="component" value="Chromosome"/>
</dbReference>
<sequence length="961" mass="108266">MKSLRKIIDIIFIIIVSSFIHLTSAKAIEPVKISSQDAALDLSKAIEIHHTNNSIFQTSTAPGPDGIVWRIEVQAKSENFSGNWAVFSLANPTDEQIDRLIVAPHYRMAHSGFLWPDLGSARIQSITPSEGFSLDRQPSANSDIFRITLNPGAVITFVAELNSANLPQIYLWQPEAYKDAINSYTLYHGILLGISGLLALLLTVLFVVRGTGLFPATAAIAWAVLFYIGIDFNFLNKFFAITLTTQPIWRAATEVALAATLFIFLFTYLCLNRWHYHFSYGAIIWTISLCGLGAFSIYDPTRAAGIARMSFGLTAVLGIILISYFSIRNYDRAIMLIPTWLLISFWCIGAYACIAGYLNNDIIQPALAGGLVLIILLISFTVMQQTFSNDAFHEGIFSDLEQQVLAAKGAGNIIWDWNVERDRIVVHPNMTTLFGIESHKLNGPMRNWISALHHDDRERFQAILDIILKNKKGRIDQIFRLSSGGGYYHWFSLRARPAMQKDGKITRVIGTIVNITNHKKSEERLLYDAIHDSLTGLPNQQIFFDRLQNYTSLAKANIKIRPTVFMIDFDNFRQINRKLGIAVGDTVLLIIARRLSRLINFQDTLSRLSADRFAIILLSETEPQKIAAFADHLHKTISAPISLTEKKIMLSTSIGLVTWNESRSTAKDILNDSELAMIRAKQMGGNHIEPFSPSFRTLGIEHNTMGKDIHTAIKRNEIKILYHPILNLSDGHIIGCETIIEWHHPSYGNLNVSDFIKIVENEKIVMDLAQFIINHAVIDLTNIQEKFSQQSFFISINLPSTEMIHPRFISQLRSALLRNPLNKGGLMIEISEFVLRKNPEQSAHFLEQIKALGINLALDNFGTGYSSLAYLVRYPFDMVKLDRSLISIDSLKKKLVLKSIIHMAIDLNLQIIAEGVENEKEAIFLRQEGCKYVQSTLVTKPIAIEELIILIQNHFPYTTKI</sequence>
<dbReference type="SUPFAM" id="SSF55073">
    <property type="entry name" value="Nucleotide cyclase"/>
    <property type="match status" value="1"/>
</dbReference>
<accession>A0A3S4YYQ0</accession>
<evidence type="ECO:0000313" key="5">
    <source>
        <dbReference type="EMBL" id="VEJ45025.1"/>
    </source>
</evidence>
<dbReference type="Pfam" id="PF00990">
    <property type="entry name" value="GGDEF"/>
    <property type="match status" value="1"/>
</dbReference>
<dbReference type="STRING" id="1094497.BVwin_03440"/>
<dbReference type="OrthoDB" id="9814202at2"/>
<dbReference type="PROSITE" id="PS50883">
    <property type="entry name" value="EAL"/>
    <property type="match status" value="1"/>
</dbReference>
<proteinExistence type="predicted"/>
<feature type="transmembrane region" description="Helical" evidence="1">
    <location>
        <begin position="304"/>
        <end position="327"/>
    </location>
</feature>
<dbReference type="PANTHER" id="PTHR44757:SF2">
    <property type="entry name" value="BIOFILM ARCHITECTURE MAINTENANCE PROTEIN MBAA"/>
    <property type="match status" value="1"/>
</dbReference>
<feature type="transmembrane region" description="Helical" evidence="1">
    <location>
        <begin position="334"/>
        <end position="357"/>
    </location>
</feature>
<evidence type="ECO:0000256" key="1">
    <source>
        <dbReference type="SAM" id="Phobius"/>
    </source>
</evidence>
<dbReference type="InterPro" id="IPR001633">
    <property type="entry name" value="EAL_dom"/>
</dbReference>
<dbReference type="RefSeq" id="WP_126602798.1">
    <property type="nucleotide sequence ID" value="NZ_LR134529.1"/>
</dbReference>
<feature type="transmembrane region" description="Helical" evidence="1">
    <location>
        <begin position="186"/>
        <end position="208"/>
    </location>
</feature>
<dbReference type="InterPro" id="IPR035919">
    <property type="entry name" value="EAL_sf"/>
</dbReference>
<feature type="transmembrane region" description="Helical" evidence="1">
    <location>
        <begin position="278"/>
        <end position="298"/>
    </location>
</feature>
<dbReference type="InterPro" id="IPR000014">
    <property type="entry name" value="PAS"/>
</dbReference>
<dbReference type="Pfam" id="PF00563">
    <property type="entry name" value="EAL"/>
    <property type="match status" value="1"/>
</dbReference>
<dbReference type="SUPFAM" id="SSF55785">
    <property type="entry name" value="PYP-like sensor domain (PAS domain)"/>
    <property type="match status" value="1"/>
</dbReference>
<dbReference type="InterPro" id="IPR035965">
    <property type="entry name" value="PAS-like_dom_sf"/>
</dbReference>
<dbReference type="EC" id="3.1.4.52" evidence="5"/>
<protein>
    <submittedName>
        <fullName evidence="5">Cyclic di-GMP phosphodiesterase Gmr</fullName>
        <ecNumber evidence="5">3.1.4.52</ecNumber>
    </submittedName>
</protein>
<evidence type="ECO:0000259" key="4">
    <source>
        <dbReference type="PROSITE" id="PS50887"/>
    </source>
</evidence>
<dbReference type="AlphaFoldDB" id="A0A3S4YYQ0"/>
<dbReference type="SUPFAM" id="SSF141868">
    <property type="entry name" value="EAL domain-like"/>
    <property type="match status" value="1"/>
</dbReference>
<dbReference type="EMBL" id="LR134529">
    <property type="protein sequence ID" value="VEJ45025.1"/>
    <property type="molecule type" value="Genomic_DNA"/>
</dbReference>
<dbReference type="InterPro" id="IPR000700">
    <property type="entry name" value="PAS-assoc_C"/>
</dbReference>
<feature type="domain" description="PAC" evidence="2">
    <location>
        <begin position="475"/>
        <end position="527"/>
    </location>
</feature>
<dbReference type="Pfam" id="PF08447">
    <property type="entry name" value="PAS_3"/>
    <property type="match status" value="1"/>
</dbReference>
<dbReference type="Gene3D" id="3.20.20.450">
    <property type="entry name" value="EAL domain"/>
    <property type="match status" value="1"/>
</dbReference>
<dbReference type="SMART" id="SM00052">
    <property type="entry name" value="EAL"/>
    <property type="match status" value="1"/>
</dbReference>
<evidence type="ECO:0000259" key="3">
    <source>
        <dbReference type="PROSITE" id="PS50883"/>
    </source>
</evidence>
<dbReference type="Gene3D" id="3.30.70.270">
    <property type="match status" value="1"/>
</dbReference>
<feature type="transmembrane region" description="Helical" evidence="1">
    <location>
        <begin position="213"/>
        <end position="235"/>
    </location>
</feature>
<dbReference type="InterPro" id="IPR029787">
    <property type="entry name" value="Nucleotide_cyclase"/>
</dbReference>
<dbReference type="PANTHER" id="PTHR44757">
    <property type="entry name" value="DIGUANYLATE CYCLASE DGCP"/>
    <property type="match status" value="1"/>
</dbReference>
<dbReference type="NCBIfam" id="TIGR00229">
    <property type="entry name" value="sensory_box"/>
    <property type="match status" value="1"/>
</dbReference>
<dbReference type="PROSITE" id="PS50887">
    <property type="entry name" value="GGDEF"/>
    <property type="match status" value="1"/>
</dbReference>
<dbReference type="Gene3D" id="3.30.450.20">
    <property type="entry name" value="PAS domain"/>
    <property type="match status" value="1"/>
</dbReference>
<dbReference type="InterPro" id="IPR043128">
    <property type="entry name" value="Rev_trsase/Diguanyl_cyclase"/>
</dbReference>
<keyword evidence="1" id="KW-1133">Transmembrane helix</keyword>
<organism evidence="5 6">
    <name type="scientific">Bartonella vinsonii</name>
    <name type="common">Rochalimaea vinsonii</name>
    <dbReference type="NCBI Taxonomy" id="33047"/>
    <lineage>
        <taxon>Bacteria</taxon>
        <taxon>Pseudomonadati</taxon>
        <taxon>Pseudomonadota</taxon>
        <taxon>Alphaproteobacteria</taxon>
        <taxon>Hyphomicrobiales</taxon>
        <taxon>Bartonellaceae</taxon>
        <taxon>Bartonella</taxon>
    </lineage>
</organism>
<dbReference type="SMART" id="SM00267">
    <property type="entry name" value="GGDEF"/>
    <property type="match status" value="1"/>
</dbReference>
<keyword evidence="1" id="KW-0812">Transmembrane</keyword>
<gene>
    <name evidence="5" type="primary">gmr</name>
    <name evidence="5" type="ORF">NCTC12905_00671</name>
</gene>
<keyword evidence="5" id="KW-0378">Hydrolase</keyword>
<dbReference type="CDD" id="cd01949">
    <property type="entry name" value="GGDEF"/>
    <property type="match status" value="1"/>
</dbReference>
<dbReference type="PROSITE" id="PS50113">
    <property type="entry name" value="PAC"/>
    <property type="match status" value="1"/>
</dbReference>
<evidence type="ECO:0000259" key="2">
    <source>
        <dbReference type="PROSITE" id="PS50113"/>
    </source>
</evidence>
<feature type="domain" description="GGDEF" evidence="4">
    <location>
        <begin position="560"/>
        <end position="693"/>
    </location>
</feature>
<dbReference type="InterPro" id="IPR052155">
    <property type="entry name" value="Biofilm_reg_signaling"/>
</dbReference>